<feature type="compositionally biased region" description="Basic and acidic residues" evidence="1">
    <location>
        <begin position="19"/>
        <end position="34"/>
    </location>
</feature>
<dbReference type="AlphaFoldDB" id="A0AAV2LLV0"/>
<evidence type="ECO:0000313" key="2">
    <source>
        <dbReference type="EMBL" id="CAL1601200.1"/>
    </source>
</evidence>
<evidence type="ECO:0000256" key="1">
    <source>
        <dbReference type="SAM" id="MobiDB-lite"/>
    </source>
</evidence>
<evidence type="ECO:0000313" key="3">
    <source>
        <dbReference type="Proteomes" id="UP001497482"/>
    </source>
</evidence>
<dbReference type="EMBL" id="OZ035825">
    <property type="protein sequence ID" value="CAL1601200.1"/>
    <property type="molecule type" value="Genomic_DNA"/>
</dbReference>
<keyword evidence="3" id="KW-1185">Reference proteome</keyword>
<feature type="region of interest" description="Disordered" evidence="1">
    <location>
        <begin position="1"/>
        <end position="35"/>
    </location>
</feature>
<reference evidence="2 3" key="1">
    <citation type="submission" date="2024-04" db="EMBL/GenBank/DDBJ databases">
        <authorList>
            <person name="Waldvogel A.-M."/>
            <person name="Schoenle A."/>
        </authorList>
    </citation>
    <scope>NUCLEOTIDE SEQUENCE [LARGE SCALE GENOMIC DNA]</scope>
</reference>
<name>A0AAV2LLV0_KNICA</name>
<dbReference type="Proteomes" id="UP001497482">
    <property type="component" value="Chromosome 3"/>
</dbReference>
<accession>A0AAV2LLV0</accession>
<gene>
    <name evidence="2" type="ORF">KC01_LOCUS29214</name>
</gene>
<proteinExistence type="predicted"/>
<sequence length="99" mass="11248">MQAATTAVPTHLHGHSHSHSRDGVRSRPGAESRGDPVLMLLMTEEEEEEAAEEWWWWWWWMWADDVRPGGWRSKGTSGFYADVRRGGTPSSLTAAARWG</sequence>
<organism evidence="2 3">
    <name type="scientific">Knipowitschia caucasica</name>
    <name type="common">Caucasian dwarf goby</name>
    <name type="synonym">Pomatoschistus caucasicus</name>
    <dbReference type="NCBI Taxonomy" id="637954"/>
    <lineage>
        <taxon>Eukaryota</taxon>
        <taxon>Metazoa</taxon>
        <taxon>Chordata</taxon>
        <taxon>Craniata</taxon>
        <taxon>Vertebrata</taxon>
        <taxon>Euteleostomi</taxon>
        <taxon>Actinopterygii</taxon>
        <taxon>Neopterygii</taxon>
        <taxon>Teleostei</taxon>
        <taxon>Neoteleostei</taxon>
        <taxon>Acanthomorphata</taxon>
        <taxon>Gobiaria</taxon>
        <taxon>Gobiiformes</taxon>
        <taxon>Gobioidei</taxon>
        <taxon>Gobiidae</taxon>
        <taxon>Gobiinae</taxon>
        <taxon>Knipowitschia</taxon>
    </lineage>
</organism>
<protein>
    <submittedName>
        <fullName evidence="2">Uncharacterized protein</fullName>
    </submittedName>
</protein>